<name>A0ABR4P0W1_9SACH</name>
<dbReference type="Pfam" id="PF11093">
    <property type="entry name" value="Mitochondr_Som1"/>
    <property type="match status" value="1"/>
</dbReference>
<keyword evidence="2" id="KW-1185">Reference proteome</keyword>
<dbReference type="EMBL" id="JBEVYD010000001">
    <property type="protein sequence ID" value="KAL3235265.1"/>
    <property type="molecule type" value="Genomic_DNA"/>
</dbReference>
<accession>A0ABR4P0W1</accession>
<dbReference type="Proteomes" id="UP001623330">
    <property type="component" value="Unassembled WGS sequence"/>
</dbReference>
<protein>
    <submittedName>
        <fullName evidence="1">Uncharacterized protein</fullName>
    </submittedName>
</protein>
<sequence>MAPPTPVLDALPETLRDRDCPLKELTQHHCIPELQRIQKGLDIPADAIQRDQFICIPFTRLFRECVDRTIEVTTSSTN</sequence>
<gene>
    <name evidence="1" type="ORF">RNJ44_00024</name>
</gene>
<proteinExistence type="predicted"/>
<comment type="caution">
    <text evidence="1">The sequence shown here is derived from an EMBL/GenBank/DDBJ whole genome shotgun (WGS) entry which is preliminary data.</text>
</comment>
<dbReference type="InterPro" id="IPR024645">
    <property type="entry name" value="Mitochondr_Som1"/>
</dbReference>
<evidence type="ECO:0000313" key="2">
    <source>
        <dbReference type="Proteomes" id="UP001623330"/>
    </source>
</evidence>
<organism evidence="1 2">
    <name type="scientific">Nakaseomyces bracarensis</name>
    <dbReference type="NCBI Taxonomy" id="273131"/>
    <lineage>
        <taxon>Eukaryota</taxon>
        <taxon>Fungi</taxon>
        <taxon>Dikarya</taxon>
        <taxon>Ascomycota</taxon>
        <taxon>Saccharomycotina</taxon>
        <taxon>Saccharomycetes</taxon>
        <taxon>Saccharomycetales</taxon>
        <taxon>Saccharomycetaceae</taxon>
        <taxon>Nakaseomyces</taxon>
    </lineage>
</organism>
<reference evidence="1 2" key="1">
    <citation type="submission" date="2024-05" db="EMBL/GenBank/DDBJ databases">
        <title>Long read based assembly of the Candida bracarensis genome reveals expanded adhesin content.</title>
        <authorList>
            <person name="Marcet-Houben M."/>
            <person name="Ksiezopolska E."/>
            <person name="Gabaldon T."/>
        </authorList>
    </citation>
    <scope>NUCLEOTIDE SEQUENCE [LARGE SCALE GENOMIC DNA]</scope>
    <source>
        <strain evidence="1 2">CBM6</strain>
    </source>
</reference>
<evidence type="ECO:0000313" key="1">
    <source>
        <dbReference type="EMBL" id="KAL3235265.1"/>
    </source>
</evidence>